<dbReference type="EMBL" id="JARJCW010000002">
    <property type="protein sequence ID" value="KAJ7228974.1"/>
    <property type="molecule type" value="Genomic_DNA"/>
</dbReference>
<keyword evidence="2" id="KW-0813">Transport</keyword>
<evidence type="ECO:0000256" key="3">
    <source>
        <dbReference type="ARBA" id="ARBA00022692"/>
    </source>
</evidence>
<feature type="transmembrane region" description="Helical" evidence="8">
    <location>
        <begin position="281"/>
        <end position="302"/>
    </location>
</feature>
<evidence type="ECO:0000256" key="2">
    <source>
        <dbReference type="ARBA" id="ARBA00022448"/>
    </source>
</evidence>
<evidence type="ECO:0000256" key="5">
    <source>
        <dbReference type="ARBA" id="ARBA00023065"/>
    </source>
</evidence>
<dbReference type="AlphaFoldDB" id="A0AAD7E521"/>
<feature type="transmembrane region" description="Helical" evidence="8">
    <location>
        <begin position="366"/>
        <end position="386"/>
    </location>
</feature>
<name>A0AAD7E521_9AGAR</name>
<organism evidence="10 11">
    <name type="scientific">Mycena pura</name>
    <dbReference type="NCBI Taxonomy" id="153505"/>
    <lineage>
        <taxon>Eukaryota</taxon>
        <taxon>Fungi</taxon>
        <taxon>Dikarya</taxon>
        <taxon>Basidiomycota</taxon>
        <taxon>Agaricomycotina</taxon>
        <taxon>Agaricomycetes</taxon>
        <taxon>Agaricomycetidae</taxon>
        <taxon>Agaricales</taxon>
        <taxon>Marasmiineae</taxon>
        <taxon>Mycenaceae</taxon>
        <taxon>Mycena</taxon>
    </lineage>
</organism>
<dbReference type="Proteomes" id="UP001219525">
    <property type="component" value="Unassembled WGS sequence"/>
</dbReference>
<dbReference type="PANTHER" id="PTHR31503:SF20">
    <property type="entry name" value="CA(2+)_H(+) EXCHANGER, PUTATIVE (EUROFUNG)-RELATED"/>
    <property type="match status" value="1"/>
</dbReference>
<dbReference type="GO" id="GO:0006874">
    <property type="term" value="P:intracellular calcium ion homeostasis"/>
    <property type="evidence" value="ECO:0007669"/>
    <property type="project" value="TreeGrafter"/>
</dbReference>
<evidence type="ECO:0000256" key="7">
    <source>
        <dbReference type="SAM" id="MobiDB-lite"/>
    </source>
</evidence>
<feature type="domain" description="Sodium/calcium exchanger membrane region" evidence="9">
    <location>
        <begin position="81"/>
        <end position="243"/>
    </location>
</feature>
<keyword evidence="11" id="KW-1185">Reference proteome</keyword>
<reference evidence="10" key="1">
    <citation type="submission" date="2023-03" db="EMBL/GenBank/DDBJ databases">
        <title>Massive genome expansion in bonnet fungi (Mycena s.s.) driven by repeated elements and novel gene families across ecological guilds.</title>
        <authorList>
            <consortium name="Lawrence Berkeley National Laboratory"/>
            <person name="Harder C.B."/>
            <person name="Miyauchi S."/>
            <person name="Viragh M."/>
            <person name="Kuo A."/>
            <person name="Thoen E."/>
            <person name="Andreopoulos B."/>
            <person name="Lu D."/>
            <person name="Skrede I."/>
            <person name="Drula E."/>
            <person name="Henrissat B."/>
            <person name="Morin E."/>
            <person name="Kohler A."/>
            <person name="Barry K."/>
            <person name="LaButti K."/>
            <person name="Morin E."/>
            <person name="Salamov A."/>
            <person name="Lipzen A."/>
            <person name="Mereny Z."/>
            <person name="Hegedus B."/>
            <person name="Baldrian P."/>
            <person name="Stursova M."/>
            <person name="Weitz H."/>
            <person name="Taylor A."/>
            <person name="Grigoriev I.V."/>
            <person name="Nagy L.G."/>
            <person name="Martin F."/>
            <person name="Kauserud H."/>
        </authorList>
    </citation>
    <scope>NUCLEOTIDE SEQUENCE</scope>
    <source>
        <strain evidence="10">9144</strain>
    </source>
</reference>
<evidence type="ECO:0000313" key="10">
    <source>
        <dbReference type="EMBL" id="KAJ7228974.1"/>
    </source>
</evidence>
<proteinExistence type="predicted"/>
<feature type="transmembrane region" description="Helical" evidence="8">
    <location>
        <begin position="322"/>
        <end position="345"/>
    </location>
</feature>
<dbReference type="Pfam" id="PF01699">
    <property type="entry name" value="Na_Ca_ex"/>
    <property type="match status" value="1"/>
</dbReference>
<accession>A0AAD7E521</accession>
<keyword evidence="6 8" id="KW-0472">Membrane</keyword>
<feature type="region of interest" description="Disordered" evidence="7">
    <location>
        <begin position="1"/>
        <end position="23"/>
    </location>
</feature>
<comment type="subcellular location">
    <subcellularLocation>
        <location evidence="1">Endomembrane system</location>
        <topology evidence="1">Multi-pass membrane protein</topology>
    </subcellularLocation>
</comment>
<evidence type="ECO:0000313" key="11">
    <source>
        <dbReference type="Proteomes" id="UP001219525"/>
    </source>
</evidence>
<evidence type="ECO:0000259" key="9">
    <source>
        <dbReference type="Pfam" id="PF01699"/>
    </source>
</evidence>
<keyword evidence="5" id="KW-0406">Ion transport</keyword>
<dbReference type="InterPro" id="IPR004837">
    <property type="entry name" value="NaCa_Exmemb"/>
</dbReference>
<evidence type="ECO:0000256" key="8">
    <source>
        <dbReference type="SAM" id="Phobius"/>
    </source>
</evidence>
<sequence>MPVYPNQSSSPRELSQDSHFAPRTVPQPSFSVWDRFRGKGRLRVSWTQSLIAILRSSYLNVLLAFVPVAWGVHFVGTVSHTVQFGSCFIALIPLSKLLDYGGENLALYCRKDIGDLIIVTLNNAIQAILSIVLLAHCQLKLVQSTIVGVILLRLLLVPACALITGGARIAAQELHPHLATLNEALLTIGLLAILLPATFFAALNSSNSGGGGAVSDDVRGDILKVSRGLAVILLAMYLCSRVFLHNPPNQSEGIHERKEAPAELKEMVQKMAEEDLEVNPWACLVLLVFTVALVAVIAQFLVESTESMQERHQLKEEWFGLFMLPFISFSAECIISAVYFVHFYLQQYLGPGTSLSPPKTLAKARSVDLSIQFLIFWMPLLVLLAWCSHRPLSLLFDLFEVVALIGATFLVNNVTADAKTSAMTMLALYFMIALTAWFYSGQPAIATMAACVSIHDSLAAEGVPPGSTFTNISFGGFHATLDESQVSNFTEHLLNLKKLYDVLLLVEQSP</sequence>
<evidence type="ECO:0000256" key="6">
    <source>
        <dbReference type="ARBA" id="ARBA00023136"/>
    </source>
</evidence>
<feature type="transmembrane region" description="Helical" evidence="8">
    <location>
        <begin position="113"/>
        <end position="135"/>
    </location>
</feature>
<evidence type="ECO:0000256" key="1">
    <source>
        <dbReference type="ARBA" id="ARBA00004127"/>
    </source>
</evidence>
<keyword evidence="3 8" id="KW-0812">Transmembrane</keyword>
<keyword evidence="4 8" id="KW-1133">Transmembrane helix</keyword>
<evidence type="ECO:0000256" key="4">
    <source>
        <dbReference type="ARBA" id="ARBA00022989"/>
    </source>
</evidence>
<feature type="transmembrane region" description="Helical" evidence="8">
    <location>
        <begin position="141"/>
        <end position="163"/>
    </location>
</feature>
<feature type="transmembrane region" description="Helical" evidence="8">
    <location>
        <begin position="225"/>
        <end position="244"/>
    </location>
</feature>
<protein>
    <recommendedName>
        <fullName evidence="9">Sodium/calcium exchanger membrane region domain-containing protein</fullName>
    </recommendedName>
</protein>
<feature type="transmembrane region" description="Helical" evidence="8">
    <location>
        <begin position="184"/>
        <end position="205"/>
    </location>
</feature>
<feature type="transmembrane region" description="Helical" evidence="8">
    <location>
        <begin position="392"/>
        <end position="411"/>
    </location>
</feature>
<dbReference type="GO" id="GO:0012505">
    <property type="term" value="C:endomembrane system"/>
    <property type="evidence" value="ECO:0007669"/>
    <property type="project" value="UniProtKB-SubCell"/>
</dbReference>
<feature type="transmembrane region" description="Helical" evidence="8">
    <location>
        <begin position="58"/>
        <end position="76"/>
    </location>
</feature>
<feature type="compositionally biased region" description="Polar residues" evidence="7">
    <location>
        <begin position="1"/>
        <end position="13"/>
    </location>
</feature>
<dbReference type="GO" id="GO:0015369">
    <property type="term" value="F:calcium:proton antiporter activity"/>
    <property type="evidence" value="ECO:0007669"/>
    <property type="project" value="TreeGrafter"/>
</dbReference>
<gene>
    <name evidence="10" type="ORF">GGX14DRAFT_344883</name>
</gene>
<feature type="transmembrane region" description="Helical" evidence="8">
    <location>
        <begin position="423"/>
        <end position="440"/>
    </location>
</feature>
<comment type="caution">
    <text evidence="10">The sequence shown here is derived from an EMBL/GenBank/DDBJ whole genome shotgun (WGS) entry which is preliminary data.</text>
</comment>
<dbReference type="InterPro" id="IPR004713">
    <property type="entry name" value="CaH_exchang"/>
</dbReference>
<dbReference type="GO" id="GO:0000329">
    <property type="term" value="C:fungal-type vacuole membrane"/>
    <property type="evidence" value="ECO:0007669"/>
    <property type="project" value="TreeGrafter"/>
</dbReference>
<dbReference type="PANTHER" id="PTHR31503">
    <property type="entry name" value="VACUOLAR CALCIUM ION TRANSPORTER"/>
    <property type="match status" value="1"/>
</dbReference>